<evidence type="ECO:0000256" key="4">
    <source>
        <dbReference type="ARBA" id="ARBA00022701"/>
    </source>
</evidence>
<dbReference type="GO" id="GO:0043015">
    <property type="term" value="F:gamma-tubulin binding"/>
    <property type="evidence" value="ECO:0007669"/>
    <property type="project" value="InterPro"/>
</dbReference>
<keyword evidence="4" id="KW-0493">Microtubule</keyword>
<dbReference type="InterPro" id="IPR040457">
    <property type="entry name" value="GCP_C"/>
</dbReference>
<dbReference type="PANTHER" id="PTHR19302">
    <property type="entry name" value="GAMMA TUBULIN COMPLEX PROTEIN"/>
    <property type="match status" value="1"/>
</dbReference>
<gene>
    <name evidence="8" type="ORF">KPH14_009145</name>
</gene>
<evidence type="ECO:0000256" key="1">
    <source>
        <dbReference type="ARBA" id="ARBA00004245"/>
    </source>
</evidence>
<reference evidence="8" key="2">
    <citation type="journal article" date="2023" name="Commun. Biol.">
        <title>Intrasexual cuticular hydrocarbon dimorphism in a wasp sheds light on hydrocarbon biosynthesis genes in Hymenoptera.</title>
        <authorList>
            <person name="Moris V.C."/>
            <person name="Podsiadlowski L."/>
            <person name="Martin S."/>
            <person name="Oeyen J.P."/>
            <person name="Donath A."/>
            <person name="Petersen M."/>
            <person name="Wilbrandt J."/>
            <person name="Misof B."/>
            <person name="Liedtke D."/>
            <person name="Thamm M."/>
            <person name="Scheiner R."/>
            <person name="Schmitt T."/>
            <person name="Niehuis O."/>
        </authorList>
    </citation>
    <scope>NUCLEOTIDE SEQUENCE</scope>
    <source>
        <strain evidence="8">GBR_01_08_01A</strain>
    </source>
</reference>
<dbReference type="GO" id="GO:0031122">
    <property type="term" value="P:cytoplasmic microtubule organization"/>
    <property type="evidence" value="ECO:0007669"/>
    <property type="project" value="TreeGrafter"/>
</dbReference>
<dbReference type="GO" id="GO:0000278">
    <property type="term" value="P:mitotic cell cycle"/>
    <property type="evidence" value="ECO:0007669"/>
    <property type="project" value="TreeGrafter"/>
</dbReference>
<dbReference type="GO" id="GO:0005874">
    <property type="term" value="C:microtubule"/>
    <property type="evidence" value="ECO:0007669"/>
    <property type="project" value="UniProtKB-KW"/>
</dbReference>
<evidence type="ECO:0000313" key="8">
    <source>
        <dbReference type="EMBL" id="KAK2583119.1"/>
    </source>
</evidence>
<feature type="domain" description="Gamma tubulin complex component protein N-terminal" evidence="7">
    <location>
        <begin position="292"/>
        <end position="507"/>
    </location>
</feature>
<comment type="subcellular location">
    <subcellularLocation>
        <location evidence="1">Cytoplasm</location>
        <location evidence="1">Cytoskeleton</location>
    </subcellularLocation>
</comment>
<dbReference type="GO" id="GO:0000930">
    <property type="term" value="C:gamma-tubulin complex"/>
    <property type="evidence" value="ECO:0007669"/>
    <property type="project" value="TreeGrafter"/>
</dbReference>
<evidence type="ECO:0000256" key="2">
    <source>
        <dbReference type="ARBA" id="ARBA00010337"/>
    </source>
</evidence>
<evidence type="ECO:0000259" key="6">
    <source>
        <dbReference type="Pfam" id="PF04130"/>
    </source>
</evidence>
<sequence>MGTKILKDIQSDIKLLITAITAFEENEEGFQICERFVVSNIKHHQFLSVNSHATKEAIININTKLSIYGKYKEAKKFQELIDFFLTSFDFDNHPQYDLQWTLLTLIFELSSEIDKADLNNLKSCQGECSSNITVTNEKDTIQEIDWAEYLKEGEQDFFCDFQDDDSSDAWSDDTDEEALVSYVPVETAIATTDGISFEKQTCKAKSNSDMLTESLLEELESRKWLMSNIQNTWWNESVIYKYPVSSKYPDAHFCRIWHETVRNELRDIIMLSEFQACKEILWMFHVQTQMTIFKRESESAFHIRPNVSIPSLTIGAFQNILSPFCDYFSMIYDIEQFDNELYNLDISSLVHKKPPFTYEAYNAAVKEQLLNFRAEMISIEKDIAKRGNCQTLLSLLARLEKPLNNIKILHEIHKTSISDWKLSPNWKCASKLLSNLLLEIQNSHCQEKTNICINLYLSTIPVYLNIIDTWLGEGRLEDWRNEFIIERISDMKIMKSKNQCIKFLTRSLDEICLKDNVMQLLMSKVQHIGHSIELLVSLNRITEMWNEKIKNDEERISLKNEFYTMLLSEISKYIIIHTEDQDDVLTSEVDGILMSEDDLDLEQNIIQQLSAVNNPFLMKAFKDYIPPALYAKDMVDASACISTSSSNKHRNKLLKRLQENAEHTLPLRKILEKILSEILDLRYSSASKLVKTIMMQEYKLEAHLKLMRSVYMMEAGHIMNKFYQILFHEIETNQMWNNSYFLSCMLEEILSQQWPDSSNHWSIVVQDTSTHQVIQAVDSITLFYAMGWPINIVLNEDVLAKYNEIFRFQLKLKWALWTLNNLKFVELEGLKSLKPKNNIEHFQIRRLESLRFWLLHAIGSIHAYLSGQVLQSLGFMFDQSLTQAESLDDVISVHKEYLDKVHKHCLLTAEFEDLMTTVNNLIEMCVHIRDHWDYKKLLNTIEELSTMENSYIKYHTYLALTLHNTVQHKDADYLVGLSSAFNCKKLTPRRRIKSNKDLVNENNIGMNFITDLSRNLLTEIAFQTLPPSGISLPIPKTIRKKNWEESGPKSTLSENLIEYEQTFSYLRWYLYEEQYVGFSPSSHILSRETRRLIDNTIESESTDDFIASSNEVH</sequence>
<dbReference type="EMBL" id="JAIFRP010000030">
    <property type="protein sequence ID" value="KAK2583119.1"/>
    <property type="molecule type" value="Genomic_DNA"/>
</dbReference>
<evidence type="ECO:0008006" key="10">
    <source>
        <dbReference type="Google" id="ProtNLM"/>
    </source>
</evidence>
<keyword evidence="3" id="KW-0963">Cytoplasm</keyword>
<dbReference type="AlphaFoldDB" id="A0AAD9RNR0"/>
<accession>A0AAD9RNR0</accession>
<comment type="caution">
    <text evidence="8">The sequence shown here is derived from an EMBL/GenBank/DDBJ whole genome shotgun (WGS) entry which is preliminary data.</text>
</comment>
<dbReference type="Gene3D" id="1.20.120.1900">
    <property type="entry name" value="Gamma-tubulin complex, C-terminal domain"/>
    <property type="match status" value="1"/>
</dbReference>
<protein>
    <recommendedName>
        <fullName evidence="10">Gamma-tubulin complex component</fullName>
    </recommendedName>
</protein>
<dbReference type="GO" id="GO:0007020">
    <property type="term" value="P:microtubule nucleation"/>
    <property type="evidence" value="ECO:0007669"/>
    <property type="project" value="InterPro"/>
</dbReference>
<evidence type="ECO:0000313" key="9">
    <source>
        <dbReference type="Proteomes" id="UP001258017"/>
    </source>
</evidence>
<dbReference type="InterPro" id="IPR007259">
    <property type="entry name" value="GCP"/>
</dbReference>
<proteinExistence type="inferred from homology"/>
<dbReference type="Pfam" id="PF04130">
    <property type="entry name" value="GCP_C_terminal"/>
    <property type="match status" value="1"/>
</dbReference>
<dbReference type="GO" id="GO:0000922">
    <property type="term" value="C:spindle pole"/>
    <property type="evidence" value="ECO:0007669"/>
    <property type="project" value="InterPro"/>
</dbReference>
<evidence type="ECO:0000256" key="5">
    <source>
        <dbReference type="ARBA" id="ARBA00023212"/>
    </source>
</evidence>
<feature type="domain" description="Gamma tubulin complex component C-terminal" evidence="6">
    <location>
        <begin position="700"/>
        <end position="959"/>
    </location>
</feature>
<dbReference type="CDD" id="cd22572">
    <property type="entry name" value="GCP5_NTD"/>
    <property type="match status" value="1"/>
</dbReference>
<dbReference type="InterPro" id="IPR042241">
    <property type="entry name" value="GCP_C_sf"/>
</dbReference>
<evidence type="ECO:0000259" key="7">
    <source>
        <dbReference type="Pfam" id="PF17681"/>
    </source>
</evidence>
<keyword evidence="9" id="KW-1185">Reference proteome</keyword>
<evidence type="ECO:0000256" key="3">
    <source>
        <dbReference type="ARBA" id="ARBA00022490"/>
    </source>
</evidence>
<comment type="similarity">
    <text evidence="2">Belongs to the TUBGCP family.</text>
</comment>
<keyword evidence="5" id="KW-0206">Cytoskeleton</keyword>
<dbReference type="PANTHER" id="PTHR19302:SF33">
    <property type="entry name" value="GAMMA-TUBULIN COMPLEX COMPONENT 5"/>
    <property type="match status" value="1"/>
</dbReference>
<dbReference type="Pfam" id="PF17681">
    <property type="entry name" value="GCP_N_terminal"/>
    <property type="match status" value="1"/>
</dbReference>
<dbReference type="GO" id="GO:0051011">
    <property type="term" value="F:microtubule minus-end binding"/>
    <property type="evidence" value="ECO:0007669"/>
    <property type="project" value="TreeGrafter"/>
</dbReference>
<dbReference type="Proteomes" id="UP001258017">
    <property type="component" value="Unassembled WGS sequence"/>
</dbReference>
<dbReference type="GO" id="GO:0051225">
    <property type="term" value="P:spindle assembly"/>
    <property type="evidence" value="ECO:0007669"/>
    <property type="project" value="TreeGrafter"/>
</dbReference>
<reference evidence="8" key="1">
    <citation type="submission" date="2021-08" db="EMBL/GenBank/DDBJ databases">
        <authorList>
            <person name="Misof B."/>
            <person name="Oliver O."/>
            <person name="Podsiadlowski L."/>
            <person name="Donath A."/>
            <person name="Peters R."/>
            <person name="Mayer C."/>
            <person name="Rust J."/>
            <person name="Gunkel S."/>
            <person name="Lesny P."/>
            <person name="Martin S."/>
            <person name="Oeyen J.P."/>
            <person name="Petersen M."/>
            <person name="Panagiotis P."/>
            <person name="Wilbrandt J."/>
            <person name="Tanja T."/>
        </authorList>
    </citation>
    <scope>NUCLEOTIDE SEQUENCE</scope>
    <source>
        <strain evidence="8">GBR_01_08_01A</strain>
        <tissue evidence="8">Thorax + abdomen</tissue>
    </source>
</reference>
<dbReference type="InterPro" id="IPR041470">
    <property type="entry name" value="GCP_N"/>
</dbReference>
<organism evidence="8 9">
    <name type="scientific">Odynerus spinipes</name>
    <dbReference type="NCBI Taxonomy" id="1348599"/>
    <lineage>
        <taxon>Eukaryota</taxon>
        <taxon>Metazoa</taxon>
        <taxon>Ecdysozoa</taxon>
        <taxon>Arthropoda</taxon>
        <taxon>Hexapoda</taxon>
        <taxon>Insecta</taxon>
        <taxon>Pterygota</taxon>
        <taxon>Neoptera</taxon>
        <taxon>Endopterygota</taxon>
        <taxon>Hymenoptera</taxon>
        <taxon>Apocrita</taxon>
        <taxon>Aculeata</taxon>
        <taxon>Vespoidea</taxon>
        <taxon>Vespidae</taxon>
        <taxon>Eumeninae</taxon>
        <taxon>Odynerus</taxon>
    </lineage>
</organism>
<name>A0AAD9RNR0_9HYME</name>
<dbReference type="InterPro" id="IPR059169">
    <property type="entry name" value="GCP5_N_ext"/>
</dbReference>
<dbReference type="GO" id="GO:0051321">
    <property type="term" value="P:meiotic cell cycle"/>
    <property type="evidence" value="ECO:0007669"/>
    <property type="project" value="TreeGrafter"/>
</dbReference>